<evidence type="ECO:0008006" key="4">
    <source>
        <dbReference type="Google" id="ProtNLM"/>
    </source>
</evidence>
<feature type="transmembrane region" description="Helical" evidence="1">
    <location>
        <begin position="126"/>
        <end position="145"/>
    </location>
</feature>
<reference evidence="2" key="1">
    <citation type="submission" date="2022-11" db="EMBL/GenBank/DDBJ databases">
        <authorList>
            <person name="Kikuchi T."/>
        </authorList>
    </citation>
    <scope>NUCLEOTIDE SEQUENCE</scope>
    <source>
        <strain evidence="2">PS1010</strain>
    </source>
</reference>
<protein>
    <recommendedName>
        <fullName evidence="4">Serpentine receptor class gamma</fullName>
    </recommendedName>
</protein>
<keyword evidence="1" id="KW-0812">Transmembrane</keyword>
<comment type="caution">
    <text evidence="2">The sequence shown here is derived from an EMBL/GenBank/DDBJ whole genome shotgun (WGS) entry which is preliminary data.</text>
</comment>
<evidence type="ECO:0000256" key="1">
    <source>
        <dbReference type="SAM" id="Phobius"/>
    </source>
</evidence>
<feature type="transmembrane region" description="Helical" evidence="1">
    <location>
        <begin position="51"/>
        <end position="73"/>
    </location>
</feature>
<dbReference type="Proteomes" id="UP001152747">
    <property type="component" value="Unassembled WGS sequence"/>
</dbReference>
<evidence type="ECO:0000313" key="2">
    <source>
        <dbReference type="EMBL" id="CAI5443954.1"/>
    </source>
</evidence>
<keyword evidence="1" id="KW-1133">Transmembrane helix</keyword>
<feature type="transmembrane region" description="Helical" evidence="1">
    <location>
        <begin position="85"/>
        <end position="106"/>
    </location>
</feature>
<keyword evidence="1" id="KW-0472">Membrane</keyword>
<accession>A0A9P1IEX6</accession>
<gene>
    <name evidence="2" type="ORF">CAMP_LOCUS6591</name>
</gene>
<sequence length="170" mass="19551">MAANRFSATFMSYSKFWSAQLVKIYLVILEDPKNEQYVTEVGLTYEDIQRLILVVYAVFGDSFSVILTILTIHRIRHFQTSHEKKLIIVTASHTIIASILLIYEITKMLKFSDPISVFLADYRKTIAYFGICFNFGTILIADSRIRQDFLAIFKLSNEISVISVWSSDTN</sequence>
<dbReference type="PANTHER" id="PTHR38622">
    <property type="entry name" value="PROTEIN CBG07046"/>
    <property type="match status" value="1"/>
</dbReference>
<keyword evidence="3" id="KW-1185">Reference proteome</keyword>
<evidence type="ECO:0000313" key="3">
    <source>
        <dbReference type="Proteomes" id="UP001152747"/>
    </source>
</evidence>
<dbReference type="EMBL" id="CANHGI010000003">
    <property type="protein sequence ID" value="CAI5443954.1"/>
    <property type="molecule type" value="Genomic_DNA"/>
</dbReference>
<dbReference type="AlphaFoldDB" id="A0A9P1IEX6"/>
<name>A0A9P1IEX6_9PELO</name>
<organism evidence="2 3">
    <name type="scientific">Caenorhabditis angaria</name>
    <dbReference type="NCBI Taxonomy" id="860376"/>
    <lineage>
        <taxon>Eukaryota</taxon>
        <taxon>Metazoa</taxon>
        <taxon>Ecdysozoa</taxon>
        <taxon>Nematoda</taxon>
        <taxon>Chromadorea</taxon>
        <taxon>Rhabditida</taxon>
        <taxon>Rhabditina</taxon>
        <taxon>Rhabditomorpha</taxon>
        <taxon>Rhabditoidea</taxon>
        <taxon>Rhabditidae</taxon>
        <taxon>Peloderinae</taxon>
        <taxon>Caenorhabditis</taxon>
    </lineage>
</organism>
<proteinExistence type="predicted"/>